<dbReference type="Pfam" id="PF00574">
    <property type="entry name" value="CLP_protease"/>
    <property type="match status" value="1"/>
</dbReference>
<keyword evidence="5" id="KW-0720">Serine protease</keyword>
<dbReference type="PRINTS" id="PR00127">
    <property type="entry name" value="CLPPROTEASEP"/>
</dbReference>
<dbReference type="Gene3D" id="3.90.226.10">
    <property type="entry name" value="2-enoyl-CoA Hydratase, Chain A, domain 1"/>
    <property type="match status" value="1"/>
</dbReference>
<dbReference type="GO" id="GO:0006508">
    <property type="term" value="P:proteolysis"/>
    <property type="evidence" value="ECO:0007669"/>
    <property type="project" value="UniProtKB-KW"/>
</dbReference>
<dbReference type="Proteomes" id="UP001597561">
    <property type="component" value="Unassembled WGS sequence"/>
</dbReference>
<reference evidence="9" key="1">
    <citation type="journal article" date="2019" name="Int. J. Syst. Evol. Microbiol.">
        <title>The Global Catalogue of Microorganisms (GCM) 10K type strain sequencing project: providing services to taxonomists for standard genome sequencing and annotation.</title>
        <authorList>
            <consortium name="The Broad Institute Genomics Platform"/>
            <consortium name="The Broad Institute Genome Sequencing Center for Infectious Disease"/>
            <person name="Wu L."/>
            <person name="Ma J."/>
        </authorList>
    </citation>
    <scope>NUCLEOTIDE SEQUENCE [LARGE SCALE GENOMIC DNA]</scope>
    <source>
        <strain evidence="9">KCTC 13528</strain>
    </source>
</reference>
<dbReference type="InterPro" id="IPR001907">
    <property type="entry name" value="ClpP"/>
</dbReference>
<name>A0ABW5ZGG5_9BACL</name>
<evidence type="ECO:0000313" key="8">
    <source>
        <dbReference type="EMBL" id="MFD2911416.1"/>
    </source>
</evidence>
<evidence type="ECO:0000256" key="1">
    <source>
        <dbReference type="ARBA" id="ARBA00007039"/>
    </source>
</evidence>
<protein>
    <recommendedName>
        <fullName evidence="6">ATP-dependent Clp protease proteolytic subunit</fullName>
    </recommendedName>
</protein>
<dbReference type="NCBIfam" id="NF045542">
    <property type="entry name" value="Clp_rel_HeadMat"/>
    <property type="match status" value="1"/>
</dbReference>
<sequence>MSKLQEILSSLRMSGKPTKTTQKTTETPNNIKSWEVRNITNAKGEILIYGDIEEYRYLENDVTAFTFAQDLRDLGNVSDIDIRINSAGGSVYAGQAIYAQLKAHPATINVYIDGIAASISSFIAMAGDHIYASRSSQVMIHNPAVLAFGEVSDLEKSIDMLNKVKDSIIAAYMDKTGHSYEVLSAMMDEETWMTGQEAVETGFADSLNDEIQIVASASGKNLVVNGIEHNLSKYSTKPDITEVNNAQFQKQLQDNLAVENKNSEKEEPSLKSLDELKNQYPDLYKEAFNAGAASENSRMKAIDELPFKGHEDLVNKTKYETKNSAGDLSIEILKVQNAAGATYLQNREEDATQANEVPGDSTPQNNGSLSEDEERKTKATNLAEIMNKKRGGK</sequence>
<evidence type="ECO:0000256" key="4">
    <source>
        <dbReference type="ARBA" id="ARBA00022801"/>
    </source>
</evidence>
<gene>
    <name evidence="8" type="ORF">ACFS5P_05975</name>
</gene>
<dbReference type="GO" id="GO:0008233">
    <property type="term" value="F:peptidase activity"/>
    <property type="evidence" value="ECO:0007669"/>
    <property type="project" value="UniProtKB-KW"/>
</dbReference>
<dbReference type="InterPro" id="IPR029045">
    <property type="entry name" value="ClpP/crotonase-like_dom_sf"/>
</dbReference>
<dbReference type="SUPFAM" id="SSF52096">
    <property type="entry name" value="ClpP/crotonase"/>
    <property type="match status" value="1"/>
</dbReference>
<dbReference type="PANTHER" id="PTHR10381">
    <property type="entry name" value="ATP-DEPENDENT CLP PROTEASE PROTEOLYTIC SUBUNIT"/>
    <property type="match status" value="1"/>
</dbReference>
<dbReference type="PANTHER" id="PTHR10381:SF70">
    <property type="entry name" value="ATP-DEPENDENT CLP PROTEASE PROTEOLYTIC SUBUNIT"/>
    <property type="match status" value="1"/>
</dbReference>
<comment type="caution">
    <text evidence="8">The sequence shown here is derived from an EMBL/GenBank/DDBJ whole genome shotgun (WGS) entry which is preliminary data.</text>
</comment>
<evidence type="ECO:0000256" key="5">
    <source>
        <dbReference type="ARBA" id="ARBA00022825"/>
    </source>
</evidence>
<evidence type="ECO:0000313" key="9">
    <source>
        <dbReference type="Proteomes" id="UP001597561"/>
    </source>
</evidence>
<keyword evidence="9" id="KW-1185">Reference proteome</keyword>
<accession>A0ABW5ZGG5</accession>
<evidence type="ECO:0000256" key="2">
    <source>
        <dbReference type="ARBA" id="ARBA00022490"/>
    </source>
</evidence>
<dbReference type="CDD" id="cd07016">
    <property type="entry name" value="S14_ClpP_1"/>
    <property type="match status" value="1"/>
</dbReference>
<evidence type="ECO:0000256" key="6">
    <source>
        <dbReference type="RuleBase" id="RU003567"/>
    </source>
</evidence>
<keyword evidence="3 8" id="KW-0645">Protease</keyword>
<evidence type="ECO:0000256" key="7">
    <source>
        <dbReference type="SAM" id="MobiDB-lite"/>
    </source>
</evidence>
<keyword evidence="2" id="KW-0963">Cytoplasm</keyword>
<comment type="similarity">
    <text evidence="1 6">Belongs to the peptidase S14 family.</text>
</comment>
<feature type="region of interest" description="Disordered" evidence="7">
    <location>
        <begin position="344"/>
        <end position="393"/>
    </location>
</feature>
<dbReference type="EMBL" id="JBHUPG010000009">
    <property type="protein sequence ID" value="MFD2911416.1"/>
    <property type="molecule type" value="Genomic_DNA"/>
</dbReference>
<organism evidence="8 9">
    <name type="scientific">Jeotgalibacillus terrae</name>
    <dbReference type="NCBI Taxonomy" id="587735"/>
    <lineage>
        <taxon>Bacteria</taxon>
        <taxon>Bacillati</taxon>
        <taxon>Bacillota</taxon>
        <taxon>Bacilli</taxon>
        <taxon>Bacillales</taxon>
        <taxon>Caryophanaceae</taxon>
        <taxon>Jeotgalibacillus</taxon>
    </lineage>
</organism>
<proteinExistence type="inferred from homology"/>
<keyword evidence="4 8" id="KW-0378">Hydrolase</keyword>
<evidence type="ECO:0000256" key="3">
    <source>
        <dbReference type="ARBA" id="ARBA00022670"/>
    </source>
</evidence>
<dbReference type="InterPro" id="IPR023562">
    <property type="entry name" value="ClpP/TepA"/>
</dbReference>